<sequence>MDRVVIFIDGSNFYHGMRDVIGTARIDFGRFAQILCANRRLIRVYYYNVIVRQEDGLERYKDQQRFFRKLYTLPYFEIKLGRLERRGERLVEKGVDVRLAVDMLSLAYRDVYDTAILVSGDGDFVPVVKAVKDIGKHVENAYFWKGHSDYLFQECDKFIRLTKDLLSPCLL</sequence>
<dbReference type="PANTHER" id="PTHR35458:SF8">
    <property type="entry name" value="SLR0650 PROTEIN"/>
    <property type="match status" value="1"/>
</dbReference>
<gene>
    <name evidence="2" type="ORF">DRP53_09210</name>
</gene>
<protein>
    <submittedName>
        <fullName evidence="2">NYN domain-containing protein</fullName>
    </submittedName>
</protein>
<evidence type="ECO:0000313" key="2">
    <source>
        <dbReference type="EMBL" id="RKX69107.1"/>
    </source>
</evidence>
<feature type="domain" description="NYN" evidence="1">
    <location>
        <begin position="3"/>
        <end position="161"/>
    </location>
</feature>
<evidence type="ECO:0000313" key="3">
    <source>
        <dbReference type="Proteomes" id="UP000268469"/>
    </source>
</evidence>
<accession>A0A660SEK3</accession>
<dbReference type="AlphaFoldDB" id="A0A660SEK3"/>
<evidence type="ECO:0000259" key="1">
    <source>
        <dbReference type="Pfam" id="PF01936"/>
    </source>
</evidence>
<dbReference type="Gene3D" id="3.40.50.1010">
    <property type="entry name" value="5'-nuclease"/>
    <property type="match status" value="1"/>
</dbReference>
<dbReference type="EMBL" id="QNBE01000106">
    <property type="protein sequence ID" value="RKX69107.1"/>
    <property type="molecule type" value="Genomic_DNA"/>
</dbReference>
<dbReference type="GO" id="GO:0004540">
    <property type="term" value="F:RNA nuclease activity"/>
    <property type="evidence" value="ECO:0007669"/>
    <property type="project" value="InterPro"/>
</dbReference>
<dbReference type="InterPro" id="IPR021139">
    <property type="entry name" value="NYN"/>
</dbReference>
<organism evidence="2 3">
    <name type="scientific">candidate division WOR-3 bacterium</name>
    <dbReference type="NCBI Taxonomy" id="2052148"/>
    <lineage>
        <taxon>Bacteria</taxon>
        <taxon>Bacteria division WOR-3</taxon>
    </lineage>
</organism>
<dbReference type="InterPro" id="IPR047140">
    <property type="entry name" value="LabA"/>
</dbReference>
<proteinExistence type="predicted"/>
<dbReference type="CDD" id="cd10911">
    <property type="entry name" value="PIN_LabA"/>
    <property type="match status" value="1"/>
</dbReference>
<dbReference type="Pfam" id="PF01936">
    <property type="entry name" value="NYN"/>
    <property type="match status" value="1"/>
</dbReference>
<reference evidence="2 3" key="1">
    <citation type="submission" date="2018-06" db="EMBL/GenBank/DDBJ databases">
        <title>Extensive metabolic versatility and redundancy in microbially diverse, dynamic hydrothermal sediments.</title>
        <authorList>
            <person name="Dombrowski N."/>
            <person name="Teske A."/>
            <person name="Baker B.J."/>
        </authorList>
    </citation>
    <scope>NUCLEOTIDE SEQUENCE [LARGE SCALE GENOMIC DNA]</scope>
    <source>
        <strain evidence="2">B36_G15</strain>
    </source>
</reference>
<comment type="caution">
    <text evidence="2">The sequence shown here is derived from an EMBL/GenBank/DDBJ whole genome shotgun (WGS) entry which is preliminary data.</text>
</comment>
<dbReference type="PANTHER" id="PTHR35458">
    <property type="entry name" value="SLR0755 PROTEIN"/>
    <property type="match status" value="1"/>
</dbReference>
<name>A0A660SEK3_UNCW3</name>
<dbReference type="Proteomes" id="UP000268469">
    <property type="component" value="Unassembled WGS sequence"/>
</dbReference>